<dbReference type="AlphaFoldDB" id="A0A6C0M2J9"/>
<proteinExistence type="predicted"/>
<evidence type="ECO:0000313" key="1">
    <source>
        <dbReference type="EMBL" id="QHU36713.1"/>
    </source>
</evidence>
<name>A0A6C0M2J9_9ZZZZ</name>
<accession>A0A6C0M2J9</accession>
<protein>
    <submittedName>
        <fullName evidence="1">Uncharacterized protein</fullName>
    </submittedName>
</protein>
<organism evidence="1">
    <name type="scientific">viral metagenome</name>
    <dbReference type="NCBI Taxonomy" id="1070528"/>
    <lineage>
        <taxon>unclassified sequences</taxon>
        <taxon>metagenomes</taxon>
        <taxon>organismal metagenomes</taxon>
    </lineage>
</organism>
<dbReference type="EMBL" id="MN740631">
    <property type="protein sequence ID" value="QHU36713.1"/>
    <property type="molecule type" value="Genomic_DNA"/>
</dbReference>
<reference evidence="1" key="1">
    <citation type="journal article" date="2020" name="Nature">
        <title>Giant virus diversity and host interactions through global metagenomics.</title>
        <authorList>
            <person name="Schulz F."/>
            <person name="Roux S."/>
            <person name="Paez-Espino D."/>
            <person name="Jungbluth S."/>
            <person name="Walsh D.A."/>
            <person name="Denef V.J."/>
            <person name="McMahon K.D."/>
            <person name="Konstantinidis K.T."/>
            <person name="Eloe-Fadrosh E.A."/>
            <person name="Kyrpides N.C."/>
            <person name="Woyke T."/>
        </authorList>
    </citation>
    <scope>NUCLEOTIDE SEQUENCE</scope>
    <source>
        <strain evidence="1">GVMAG-S-1035124-57</strain>
    </source>
</reference>
<sequence length="119" mass="13122">MASTRNKNTASNYCLEQRMTAQSSRYLEYQNGASGAAYSAAIPCVGIMPSQMPREAFSHNSVDIESALFGINSTNLVEPQKPVVPQLNKLPEVSFFGRMQLVMPDPLVIEKSQRPFPTP</sequence>